<dbReference type="EMBL" id="BMLM01000002">
    <property type="protein sequence ID" value="GGN86410.1"/>
    <property type="molecule type" value="Genomic_DNA"/>
</dbReference>
<gene>
    <name evidence="1" type="ORF">GCM10010968_20010</name>
</gene>
<evidence type="ECO:0000313" key="2">
    <source>
        <dbReference type="Proteomes" id="UP000626982"/>
    </source>
</evidence>
<organism evidence="1 2">
    <name type="scientific">Agrococcus terreus</name>
    <dbReference type="NCBI Taxonomy" id="574649"/>
    <lineage>
        <taxon>Bacteria</taxon>
        <taxon>Bacillati</taxon>
        <taxon>Actinomycetota</taxon>
        <taxon>Actinomycetes</taxon>
        <taxon>Micrococcales</taxon>
        <taxon>Microbacteriaceae</taxon>
        <taxon>Agrococcus</taxon>
    </lineage>
</organism>
<name>A0ABQ2KKW1_9MICO</name>
<proteinExistence type="predicted"/>
<comment type="caution">
    <text evidence="1">The sequence shown here is derived from an EMBL/GenBank/DDBJ whole genome shotgun (WGS) entry which is preliminary data.</text>
</comment>
<evidence type="ECO:0000313" key="1">
    <source>
        <dbReference type="EMBL" id="GGN86410.1"/>
    </source>
</evidence>
<dbReference type="Proteomes" id="UP000626982">
    <property type="component" value="Unassembled WGS sequence"/>
</dbReference>
<sequence>MLRHQDPDASRLMTTIVASMASTSQTGGMSPNGRHTSTYAGSHAAIAYRPTTIVRVGGATGPPLSTEPVTGFAIRIVAAMPRRYRSGRPLR</sequence>
<keyword evidence="2" id="KW-1185">Reference proteome</keyword>
<protein>
    <submittedName>
        <fullName evidence="1">Uncharacterized protein</fullName>
    </submittedName>
</protein>
<accession>A0ABQ2KKW1</accession>
<reference evidence="2" key="1">
    <citation type="journal article" date="2019" name="Int. J. Syst. Evol. Microbiol.">
        <title>The Global Catalogue of Microorganisms (GCM) 10K type strain sequencing project: providing services to taxonomists for standard genome sequencing and annotation.</title>
        <authorList>
            <consortium name="The Broad Institute Genomics Platform"/>
            <consortium name="The Broad Institute Genome Sequencing Center for Infectious Disease"/>
            <person name="Wu L."/>
            <person name="Ma J."/>
        </authorList>
    </citation>
    <scope>NUCLEOTIDE SEQUENCE [LARGE SCALE GENOMIC DNA]</scope>
    <source>
        <strain evidence="2">CGMCC 1.6960</strain>
    </source>
</reference>